<dbReference type="EMBL" id="GGEC01089785">
    <property type="protein sequence ID" value="MBX70269.1"/>
    <property type="molecule type" value="Transcribed_RNA"/>
</dbReference>
<accession>A0A2P2QTD2</accession>
<sequence length="20" mass="2373">MLQITTLNTDPVTWVKKQQQ</sequence>
<organism evidence="1">
    <name type="scientific">Rhizophora mucronata</name>
    <name type="common">Asiatic mangrove</name>
    <dbReference type="NCBI Taxonomy" id="61149"/>
    <lineage>
        <taxon>Eukaryota</taxon>
        <taxon>Viridiplantae</taxon>
        <taxon>Streptophyta</taxon>
        <taxon>Embryophyta</taxon>
        <taxon>Tracheophyta</taxon>
        <taxon>Spermatophyta</taxon>
        <taxon>Magnoliopsida</taxon>
        <taxon>eudicotyledons</taxon>
        <taxon>Gunneridae</taxon>
        <taxon>Pentapetalae</taxon>
        <taxon>rosids</taxon>
        <taxon>fabids</taxon>
        <taxon>Malpighiales</taxon>
        <taxon>Rhizophoraceae</taxon>
        <taxon>Rhizophora</taxon>
    </lineage>
</organism>
<protein>
    <submittedName>
        <fullName evidence="1">Uncharacterized protein</fullName>
    </submittedName>
</protein>
<dbReference type="AlphaFoldDB" id="A0A2P2QTD2"/>
<reference evidence="1" key="1">
    <citation type="submission" date="2018-02" db="EMBL/GenBank/DDBJ databases">
        <title>Rhizophora mucronata_Transcriptome.</title>
        <authorList>
            <person name="Meera S.P."/>
            <person name="Sreeshan A."/>
            <person name="Augustine A."/>
        </authorList>
    </citation>
    <scope>NUCLEOTIDE SEQUENCE</scope>
    <source>
        <tissue evidence="1">Leaf</tissue>
    </source>
</reference>
<name>A0A2P2QTD2_RHIMU</name>
<proteinExistence type="predicted"/>
<evidence type="ECO:0000313" key="1">
    <source>
        <dbReference type="EMBL" id="MBX70269.1"/>
    </source>
</evidence>